<organism evidence="2 3">
    <name type="scientific">Steinernema hermaphroditum</name>
    <dbReference type="NCBI Taxonomy" id="289476"/>
    <lineage>
        <taxon>Eukaryota</taxon>
        <taxon>Metazoa</taxon>
        <taxon>Ecdysozoa</taxon>
        <taxon>Nematoda</taxon>
        <taxon>Chromadorea</taxon>
        <taxon>Rhabditida</taxon>
        <taxon>Tylenchina</taxon>
        <taxon>Panagrolaimomorpha</taxon>
        <taxon>Strongyloidoidea</taxon>
        <taxon>Steinernematidae</taxon>
        <taxon>Steinernema</taxon>
    </lineage>
</organism>
<accession>A0AA39I3Q0</accession>
<feature type="transmembrane region" description="Helical" evidence="1">
    <location>
        <begin position="24"/>
        <end position="44"/>
    </location>
</feature>
<keyword evidence="1" id="KW-0472">Membrane</keyword>
<comment type="caution">
    <text evidence="2">The sequence shown here is derived from an EMBL/GenBank/DDBJ whole genome shotgun (WGS) entry which is preliminary data.</text>
</comment>
<evidence type="ECO:0000313" key="2">
    <source>
        <dbReference type="EMBL" id="KAK0415809.1"/>
    </source>
</evidence>
<evidence type="ECO:0000256" key="1">
    <source>
        <dbReference type="SAM" id="Phobius"/>
    </source>
</evidence>
<proteinExistence type="predicted"/>
<keyword evidence="1" id="KW-0812">Transmembrane</keyword>
<name>A0AA39I3Q0_9BILA</name>
<keyword evidence="3" id="KW-1185">Reference proteome</keyword>
<sequence>MHCDVLIQWRCLKFSIKAIQRGKLLVVMRPFVFLYAVLAIFYIAEGTPFRDEQGLQKKMDEAKLLAKYLMRIVAEKRAEMENEVEDSTTAPVVEGVRDILETVKPMTRGSRHVDKLPVVDVVVERITKEESKSQEIVVEKLPTIDIF</sequence>
<gene>
    <name evidence="2" type="ORF">QR680_012130</name>
</gene>
<dbReference type="EMBL" id="JAUCMV010000002">
    <property type="protein sequence ID" value="KAK0415809.1"/>
    <property type="molecule type" value="Genomic_DNA"/>
</dbReference>
<reference evidence="2" key="1">
    <citation type="submission" date="2023-06" db="EMBL/GenBank/DDBJ databases">
        <title>Genomic analysis of the entomopathogenic nematode Steinernema hermaphroditum.</title>
        <authorList>
            <person name="Schwarz E.M."/>
            <person name="Heppert J.K."/>
            <person name="Baniya A."/>
            <person name="Schwartz H.T."/>
            <person name="Tan C.-H."/>
            <person name="Antoshechkin I."/>
            <person name="Sternberg P.W."/>
            <person name="Goodrich-Blair H."/>
            <person name="Dillman A.R."/>
        </authorList>
    </citation>
    <scope>NUCLEOTIDE SEQUENCE</scope>
    <source>
        <strain evidence="2">PS9179</strain>
        <tissue evidence="2">Whole animal</tissue>
    </source>
</reference>
<keyword evidence="1" id="KW-1133">Transmembrane helix</keyword>
<protein>
    <submittedName>
        <fullName evidence="2">Uncharacterized protein</fullName>
    </submittedName>
</protein>
<dbReference type="Proteomes" id="UP001175271">
    <property type="component" value="Unassembled WGS sequence"/>
</dbReference>
<dbReference type="AlphaFoldDB" id="A0AA39I3Q0"/>
<evidence type="ECO:0000313" key="3">
    <source>
        <dbReference type="Proteomes" id="UP001175271"/>
    </source>
</evidence>